<sequence length="53" mass="6174">MAGLNHGQSKETRTGRLAWQCERIDGHWVIIENVNRTPLSLSFYQSYTPNLRQ</sequence>
<name>A0A5B7J5I8_PORTR</name>
<keyword evidence="2" id="KW-1185">Reference proteome</keyword>
<comment type="caution">
    <text evidence="1">The sequence shown here is derived from an EMBL/GenBank/DDBJ whole genome shotgun (WGS) entry which is preliminary data.</text>
</comment>
<organism evidence="1 2">
    <name type="scientific">Portunus trituberculatus</name>
    <name type="common">Swimming crab</name>
    <name type="synonym">Neptunus trituberculatus</name>
    <dbReference type="NCBI Taxonomy" id="210409"/>
    <lineage>
        <taxon>Eukaryota</taxon>
        <taxon>Metazoa</taxon>
        <taxon>Ecdysozoa</taxon>
        <taxon>Arthropoda</taxon>
        <taxon>Crustacea</taxon>
        <taxon>Multicrustacea</taxon>
        <taxon>Malacostraca</taxon>
        <taxon>Eumalacostraca</taxon>
        <taxon>Eucarida</taxon>
        <taxon>Decapoda</taxon>
        <taxon>Pleocyemata</taxon>
        <taxon>Brachyura</taxon>
        <taxon>Eubrachyura</taxon>
        <taxon>Portunoidea</taxon>
        <taxon>Portunidae</taxon>
        <taxon>Portuninae</taxon>
        <taxon>Portunus</taxon>
    </lineage>
</organism>
<evidence type="ECO:0000313" key="1">
    <source>
        <dbReference type="EMBL" id="MPC88767.1"/>
    </source>
</evidence>
<proteinExistence type="predicted"/>
<gene>
    <name evidence="1" type="ORF">E2C01_083688</name>
</gene>
<dbReference type="AlphaFoldDB" id="A0A5B7J5I8"/>
<evidence type="ECO:0000313" key="2">
    <source>
        <dbReference type="Proteomes" id="UP000324222"/>
    </source>
</evidence>
<accession>A0A5B7J5I8</accession>
<dbReference type="EMBL" id="VSRR010078905">
    <property type="protein sequence ID" value="MPC88767.1"/>
    <property type="molecule type" value="Genomic_DNA"/>
</dbReference>
<protein>
    <submittedName>
        <fullName evidence="1">Uncharacterized protein</fullName>
    </submittedName>
</protein>
<reference evidence="1 2" key="1">
    <citation type="submission" date="2019-05" db="EMBL/GenBank/DDBJ databases">
        <title>Another draft genome of Portunus trituberculatus and its Hox gene families provides insights of decapod evolution.</title>
        <authorList>
            <person name="Jeong J.-H."/>
            <person name="Song I."/>
            <person name="Kim S."/>
            <person name="Choi T."/>
            <person name="Kim D."/>
            <person name="Ryu S."/>
            <person name="Kim W."/>
        </authorList>
    </citation>
    <scope>NUCLEOTIDE SEQUENCE [LARGE SCALE GENOMIC DNA]</scope>
    <source>
        <tissue evidence="1">Muscle</tissue>
    </source>
</reference>
<dbReference type="Proteomes" id="UP000324222">
    <property type="component" value="Unassembled WGS sequence"/>
</dbReference>